<evidence type="ECO:0000256" key="9">
    <source>
        <dbReference type="SAM" id="SignalP"/>
    </source>
</evidence>
<evidence type="ECO:0000259" key="10">
    <source>
        <dbReference type="Pfam" id="PF07156"/>
    </source>
</evidence>
<dbReference type="GO" id="GO:0030328">
    <property type="term" value="P:prenylcysteine catabolic process"/>
    <property type="evidence" value="ECO:0007669"/>
    <property type="project" value="InterPro"/>
</dbReference>
<dbReference type="PANTHER" id="PTHR15944:SF0">
    <property type="entry name" value="PRENYLCYSTEINE LYASE DOMAIN-CONTAINING PROTEIN"/>
    <property type="match status" value="1"/>
</dbReference>
<sequence length="625" mass="68696">MLRFRPKTLLSFMVYLLHSPSFSTLELGTPVHAFNSSSFCRCLLKPYGRGLSPAPAKVAIIGGGITGAATAAFLRMLESDLANLRRPRHENGLLEPDDTATCRHLVVDIFESADRLGGRLDFAELEGAFVELGGADIHETNAWMVQFYDFLNAHLSEREQGETPYSGHASSNKAIPQFVKKLEPPDTSVRLLDGDDVVTVDFAAFKGRSDTVLFAAILQGAVDAWQRLYPLLGLRTCADFSGQNARVCADSSTVSGARCQRRHNLLPAFETATEMVREVNLSALLEQKLEDVLKTFQSPSLVNGIVDALVRGVYTQGTFVHALAGMVGLAGATGNLYAKRRPGRELVEFLTKLSVDHVFLNCQVKSIEERKTRREWQSLSGKTFSLKASETQCPVDTREYLQKQAYDFVVVATPLELSGLSFFRRNELGELANVDRPVPRTFQEIFVTFVAAEGILSTSPLNPTGGPTLTTSRESRRQSTGRTDLLLFASWCGHSLADEGKDGKPHNLICKLTTGRELTDADLSQLFRGVRRSLRRRWLAYPILQPIISPTEKATNDGKTANVEEPAEVSPTSFQLMENVFYPNAFEGVFSCIEGQAMAARNAAHLVLNAATLAYDAHSLLNSSL</sequence>
<feature type="chain" id="PRO_5007655213" evidence="9">
    <location>
        <begin position="24"/>
        <end position="625"/>
    </location>
</feature>
<dbReference type="InterPro" id="IPR036188">
    <property type="entry name" value="FAD/NAD-bd_sf"/>
</dbReference>
<dbReference type="VEuPathDB" id="ToxoDB:NCLIV_050340"/>
<dbReference type="InParanoid" id="F0VKK5"/>
<dbReference type="EMBL" id="LN714485">
    <property type="protein sequence ID" value="CEL69320.1"/>
    <property type="molecule type" value="Genomic_DNA"/>
</dbReference>
<comment type="cofactor">
    <cofactor evidence="1">
        <name>FAD</name>
        <dbReference type="ChEBI" id="CHEBI:57692"/>
    </cofactor>
</comment>
<keyword evidence="3" id="KW-0285">Flavoprotein</keyword>
<reference evidence="12" key="4">
    <citation type="journal article" date="2015" name="PLoS ONE">
        <title>Comprehensive Evaluation of Toxoplasma gondii VEG and Neospora caninum LIV Genomes with Tachyzoite Stage Transcriptome and Proteome Defines Novel Transcript Features.</title>
        <authorList>
            <person name="Ramaprasad A."/>
            <person name="Mourier T."/>
            <person name="Naeem R."/>
            <person name="Malas T.B."/>
            <person name="Moussa E."/>
            <person name="Panigrahi A."/>
            <person name="Vermont S.J."/>
            <person name="Otto T.D."/>
            <person name="Wastling J."/>
            <person name="Pain A."/>
        </authorList>
    </citation>
    <scope>NUCLEOTIDE SEQUENCE</scope>
    <source>
        <strain evidence="12">Liverpool</strain>
    </source>
</reference>
<evidence type="ECO:0000256" key="7">
    <source>
        <dbReference type="ARBA" id="ARBA00023180"/>
    </source>
</evidence>
<reference evidence="11" key="1">
    <citation type="submission" date="2011-02" db="EMBL/GenBank/DDBJ databases">
        <authorList>
            <person name="Aslett M."/>
        </authorList>
    </citation>
    <scope>NUCLEOTIDE SEQUENCE</scope>
    <source>
        <strain evidence="11">Liverpool</strain>
    </source>
</reference>
<evidence type="ECO:0000313" key="13">
    <source>
        <dbReference type="Proteomes" id="UP000007494"/>
    </source>
</evidence>
<dbReference type="AlphaFoldDB" id="F0VKK5"/>
<feature type="compositionally biased region" description="Low complexity" evidence="8">
    <location>
        <begin position="461"/>
        <end position="472"/>
    </location>
</feature>
<keyword evidence="5" id="KW-0274">FAD</keyword>
<keyword evidence="7" id="KW-0325">Glycoprotein</keyword>
<dbReference type="GeneID" id="13442537"/>
<evidence type="ECO:0000256" key="6">
    <source>
        <dbReference type="ARBA" id="ARBA00023002"/>
    </source>
</evidence>
<dbReference type="OrthoDB" id="437369at2759"/>
<evidence type="ECO:0000256" key="5">
    <source>
        <dbReference type="ARBA" id="ARBA00022827"/>
    </source>
</evidence>
<evidence type="ECO:0000256" key="8">
    <source>
        <dbReference type="SAM" id="MobiDB-lite"/>
    </source>
</evidence>
<gene>
    <name evidence="12" type="ORF">BN1204_050340</name>
    <name evidence="11" type="ORF">NCLIV_050340</name>
</gene>
<comment type="similarity">
    <text evidence="2">Belongs to the prenylcysteine oxidase family.</text>
</comment>
<dbReference type="InterPro" id="IPR017046">
    <property type="entry name" value="Prenylcysteine_Oxase1"/>
</dbReference>
<keyword evidence="13" id="KW-1185">Reference proteome</keyword>
<dbReference type="InterPro" id="IPR010795">
    <property type="entry name" value="Prenylcys_lyase"/>
</dbReference>
<reference evidence="13" key="3">
    <citation type="journal article" date="2012" name="PLoS Pathog.">
        <title>Comparative genomics of the apicomplexan parasites Toxoplasma gondii and Neospora caninum: Coccidia differing in host range and transmission strategy.</title>
        <authorList>
            <person name="Reid A.J."/>
            <person name="Vermont S.J."/>
            <person name="Cotton J.A."/>
            <person name="Harris D."/>
            <person name="Hill-Cawthorne G.A."/>
            <person name="Konen-Waisman S."/>
            <person name="Latham S.M."/>
            <person name="Mourier T."/>
            <person name="Norton R."/>
            <person name="Quail M.A."/>
            <person name="Sanders M."/>
            <person name="Shanmugam D."/>
            <person name="Sohal A."/>
            <person name="Wasmuth J.D."/>
            <person name="Brunk B."/>
            <person name="Grigg M.E."/>
            <person name="Howard J.C."/>
            <person name="Parkinson J."/>
            <person name="Roos D.S."/>
            <person name="Trees A.J."/>
            <person name="Berriman M."/>
            <person name="Pain A."/>
            <person name="Wastling J.M."/>
        </authorList>
    </citation>
    <scope>NUCLEOTIDE SEQUENCE [LARGE SCALE GENOMIC DNA]</scope>
    <source>
        <strain evidence="13">Liverpool</strain>
    </source>
</reference>
<dbReference type="SUPFAM" id="SSF51905">
    <property type="entry name" value="FAD/NAD(P)-binding domain"/>
    <property type="match status" value="1"/>
</dbReference>
<accession>F0VKK5</accession>
<evidence type="ECO:0000256" key="2">
    <source>
        <dbReference type="ARBA" id="ARBA00009967"/>
    </source>
</evidence>
<feature type="domain" description="Prenylcysteine lyase" evidence="10">
    <location>
        <begin position="267"/>
        <end position="546"/>
    </location>
</feature>
<evidence type="ECO:0000313" key="12">
    <source>
        <dbReference type="EMBL" id="CEL69320.1"/>
    </source>
</evidence>
<dbReference type="OMA" id="SIGIWDG"/>
<dbReference type="GO" id="GO:0001735">
    <property type="term" value="F:prenylcysteine oxidase activity"/>
    <property type="evidence" value="ECO:0007669"/>
    <property type="project" value="InterPro"/>
</dbReference>
<evidence type="ECO:0000256" key="4">
    <source>
        <dbReference type="ARBA" id="ARBA00022729"/>
    </source>
</evidence>
<name>F0VKK5_NEOCL</name>
<evidence type="ECO:0000313" key="11">
    <source>
        <dbReference type="EMBL" id="CBZ54606.1"/>
    </source>
</evidence>
<dbReference type="Gene3D" id="3.50.50.60">
    <property type="entry name" value="FAD/NAD(P)-binding domain"/>
    <property type="match status" value="1"/>
</dbReference>
<feature type="region of interest" description="Disordered" evidence="8">
    <location>
        <begin position="461"/>
        <end position="480"/>
    </location>
</feature>
<dbReference type="eggNOG" id="ENOG502QZ7D">
    <property type="taxonomic scope" value="Eukaryota"/>
</dbReference>
<evidence type="ECO:0000256" key="3">
    <source>
        <dbReference type="ARBA" id="ARBA00022630"/>
    </source>
</evidence>
<keyword evidence="6" id="KW-0560">Oxidoreductase</keyword>
<protein>
    <submittedName>
        <fullName evidence="12">Prenylcysteine oxidase, putative</fullName>
    </submittedName>
    <submittedName>
        <fullName evidence="11">Putative prenylcysteine oxidase</fullName>
    </submittedName>
</protein>
<dbReference type="Pfam" id="PF07156">
    <property type="entry name" value="Prenylcys_lyase"/>
    <property type="match status" value="1"/>
</dbReference>
<feature type="signal peptide" evidence="9">
    <location>
        <begin position="1"/>
        <end position="23"/>
    </location>
</feature>
<keyword evidence="4 9" id="KW-0732">Signal</keyword>
<evidence type="ECO:0000256" key="1">
    <source>
        <dbReference type="ARBA" id="ARBA00001974"/>
    </source>
</evidence>
<dbReference type="PANTHER" id="PTHR15944">
    <property type="entry name" value="FARNESYLCYSTEINE LYASE"/>
    <property type="match status" value="1"/>
</dbReference>
<dbReference type="RefSeq" id="XP_003884636.1">
    <property type="nucleotide sequence ID" value="XM_003884587.1"/>
</dbReference>
<dbReference type="Proteomes" id="UP000007494">
    <property type="component" value="Chromosome X"/>
</dbReference>
<dbReference type="GO" id="GO:0030327">
    <property type="term" value="P:prenylated protein catabolic process"/>
    <property type="evidence" value="ECO:0007669"/>
    <property type="project" value="TreeGrafter"/>
</dbReference>
<proteinExistence type="inferred from homology"/>
<dbReference type="EMBL" id="FR823391">
    <property type="protein sequence ID" value="CBZ54606.1"/>
    <property type="molecule type" value="Genomic_DNA"/>
</dbReference>
<organism evidence="11 13">
    <name type="scientific">Neospora caninum (strain Liverpool)</name>
    <dbReference type="NCBI Taxonomy" id="572307"/>
    <lineage>
        <taxon>Eukaryota</taxon>
        <taxon>Sar</taxon>
        <taxon>Alveolata</taxon>
        <taxon>Apicomplexa</taxon>
        <taxon>Conoidasida</taxon>
        <taxon>Coccidia</taxon>
        <taxon>Eucoccidiorida</taxon>
        <taxon>Eimeriorina</taxon>
        <taxon>Sarcocystidae</taxon>
        <taxon>Neospora</taxon>
    </lineage>
</organism>
<reference evidence="11" key="2">
    <citation type="submission" date="2011-03" db="EMBL/GenBank/DDBJ databases">
        <title>Comparative genomics and transcriptomics of Neospora caninum and Toxoplasma gondii.</title>
        <authorList>
            <person name="Reid A.J."/>
            <person name="Sohal A."/>
            <person name="Harris D."/>
            <person name="Quail M."/>
            <person name="Sanders M."/>
            <person name="Berriman M."/>
            <person name="Wastling J.M."/>
            <person name="Pain A."/>
        </authorList>
    </citation>
    <scope>NUCLEOTIDE SEQUENCE</scope>
    <source>
        <strain evidence="11">Liverpool</strain>
    </source>
</reference>